<evidence type="ECO:0000313" key="1">
    <source>
        <dbReference type="EMBL" id="SDE65506.1"/>
    </source>
</evidence>
<name>A0A1G7EPZ3_9SPHI</name>
<reference evidence="1 2" key="1">
    <citation type="submission" date="2016-10" db="EMBL/GenBank/DDBJ databases">
        <authorList>
            <person name="de Groot N.N."/>
        </authorList>
    </citation>
    <scope>NUCLEOTIDE SEQUENCE [LARGE SCALE GENOMIC DNA]</scope>
    <source>
        <strain evidence="1 2">47C3B</strain>
    </source>
</reference>
<gene>
    <name evidence="1" type="ORF">SAMN05216464_108109</name>
</gene>
<dbReference type="Proteomes" id="UP000199072">
    <property type="component" value="Unassembled WGS sequence"/>
</dbReference>
<dbReference type="EMBL" id="FNAI01000008">
    <property type="protein sequence ID" value="SDE65506.1"/>
    <property type="molecule type" value="Genomic_DNA"/>
</dbReference>
<keyword evidence="2" id="KW-1185">Reference proteome</keyword>
<dbReference type="RefSeq" id="WP_091150957.1">
    <property type="nucleotide sequence ID" value="NZ_FNAI01000008.1"/>
</dbReference>
<organism evidence="1 2">
    <name type="scientific">Mucilaginibacter pineti</name>
    <dbReference type="NCBI Taxonomy" id="1391627"/>
    <lineage>
        <taxon>Bacteria</taxon>
        <taxon>Pseudomonadati</taxon>
        <taxon>Bacteroidota</taxon>
        <taxon>Sphingobacteriia</taxon>
        <taxon>Sphingobacteriales</taxon>
        <taxon>Sphingobacteriaceae</taxon>
        <taxon>Mucilaginibacter</taxon>
    </lineage>
</organism>
<sequence>MEELNHIALYITHNMNFTQAARTIDKKPNAFRMKFLSELKVLCYHTGYALKDFWNPELKYKSAELKQVLDLYNLIYTADGDLRDNLELIGFTFYPDNTPETERLPAKSRYTGSYKYDDVETNLNLQVTWQDWRLYDGNNQDKALAQGKVKDLDIRSAVALLITWGKNSNLIMA</sequence>
<evidence type="ECO:0000313" key="2">
    <source>
        <dbReference type="Proteomes" id="UP000199072"/>
    </source>
</evidence>
<accession>A0A1G7EPZ3</accession>
<dbReference type="AlphaFoldDB" id="A0A1G7EPZ3"/>
<protein>
    <submittedName>
        <fullName evidence="1">Uncharacterized protein</fullName>
    </submittedName>
</protein>
<proteinExistence type="predicted"/>